<dbReference type="PROSITE" id="PS50943">
    <property type="entry name" value="HTH_CROC1"/>
    <property type="match status" value="1"/>
</dbReference>
<evidence type="ECO:0000313" key="2">
    <source>
        <dbReference type="EMBL" id="MFB2936801.1"/>
    </source>
</evidence>
<dbReference type="EMBL" id="JBHFNS010000062">
    <property type="protein sequence ID" value="MFB2936801.1"/>
    <property type="molecule type" value="Genomic_DNA"/>
</dbReference>
<dbReference type="CDD" id="cd00093">
    <property type="entry name" value="HTH_XRE"/>
    <property type="match status" value="1"/>
</dbReference>
<protein>
    <submittedName>
        <fullName evidence="2">Helix-turn-helix domain-containing protein</fullName>
    </submittedName>
</protein>
<dbReference type="SMART" id="SM00530">
    <property type="entry name" value="HTH_XRE"/>
    <property type="match status" value="1"/>
</dbReference>
<organism evidence="2 3">
    <name type="scientific">Floridaenema fluviatile BLCC-F154</name>
    <dbReference type="NCBI Taxonomy" id="3153640"/>
    <lineage>
        <taxon>Bacteria</taxon>
        <taxon>Bacillati</taxon>
        <taxon>Cyanobacteriota</taxon>
        <taxon>Cyanophyceae</taxon>
        <taxon>Oscillatoriophycideae</taxon>
        <taxon>Aerosakkonematales</taxon>
        <taxon>Aerosakkonemataceae</taxon>
        <taxon>Floridanema</taxon>
        <taxon>Floridanema fluviatile</taxon>
    </lineage>
</organism>
<gene>
    <name evidence="2" type="ORF">ACE1B6_16245</name>
</gene>
<proteinExistence type="predicted"/>
<evidence type="ECO:0000259" key="1">
    <source>
        <dbReference type="PROSITE" id="PS50943"/>
    </source>
</evidence>
<dbReference type="RefSeq" id="WP_413258294.1">
    <property type="nucleotide sequence ID" value="NZ_JBHFNS010000062.1"/>
</dbReference>
<dbReference type="Proteomes" id="UP001576776">
    <property type="component" value="Unassembled WGS sequence"/>
</dbReference>
<dbReference type="InterPro" id="IPR001387">
    <property type="entry name" value="Cro/C1-type_HTH"/>
</dbReference>
<feature type="domain" description="HTH cro/C1-type" evidence="1">
    <location>
        <begin position="19"/>
        <end position="73"/>
    </location>
</feature>
<reference evidence="2 3" key="1">
    <citation type="submission" date="2024-09" db="EMBL/GenBank/DDBJ databases">
        <title>Floridaenema gen nov. (Aerosakkonemataceae, Aerosakkonematales ord. nov., Cyanobacteria) from benthic tropical and subtropical fresh waters, with the description of four new species.</title>
        <authorList>
            <person name="Moretto J.A."/>
            <person name="Berthold D.E."/>
            <person name="Lefler F.W."/>
            <person name="Huang I.-S."/>
            <person name="Laughinghouse H. IV."/>
        </authorList>
    </citation>
    <scope>NUCLEOTIDE SEQUENCE [LARGE SCALE GENOMIC DNA]</scope>
    <source>
        <strain evidence="2 3">BLCC-F154</strain>
    </source>
</reference>
<comment type="caution">
    <text evidence="2">The sequence shown here is derived from an EMBL/GenBank/DDBJ whole genome shotgun (WGS) entry which is preliminary data.</text>
</comment>
<dbReference type="SUPFAM" id="SSF47413">
    <property type="entry name" value="lambda repressor-like DNA-binding domains"/>
    <property type="match status" value="1"/>
</dbReference>
<dbReference type="InterPro" id="IPR010982">
    <property type="entry name" value="Lambda_DNA-bd_dom_sf"/>
</dbReference>
<dbReference type="Gene3D" id="1.10.260.40">
    <property type="entry name" value="lambda repressor-like DNA-binding domains"/>
    <property type="match status" value="1"/>
</dbReference>
<name>A0ABV4YD99_9CYAN</name>
<sequence length="148" mass="17110">MKYGLQIKPEQCSRLGQEILKYIEENQLSMSEMARRVGITQPGLRECCWHRAMPTEATLRKLANLMGKPPEQLLKWIYEDKIKYGYEAGVAEALLQAIEDAIKVIRILVNDYPPEERPSDYEIIEQALNQTLKVFKPFGLKTKELAKQ</sequence>
<keyword evidence="3" id="KW-1185">Reference proteome</keyword>
<accession>A0ABV4YD99</accession>
<evidence type="ECO:0000313" key="3">
    <source>
        <dbReference type="Proteomes" id="UP001576776"/>
    </source>
</evidence>